<organism evidence="1 2">
    <name type="scientific">Lederbergia citrisecunda</name>
    <dbReference type="NCBI Taxonomy" id="2833583"/>
    <lineage>
        <taxon>Bacteria</taxon>
        <taxon>Bacillati</taxon>
        <taxon>Bacillota</taxon>
        <taxon>Bacilli</taxon>
        <taxon>Bacillales</taxon>
        <taxon>Bacillaceae</taxon>
        <taxon>Lederbergia</taxon>
    </lineage>
</organism>
<dbReference type="EMBL" id="JAGYPJ010000001">
    <property type="protein sequence ID" value="MBS4199166.1"/>
    <property type="molecule type" value="Genomic_DNA"/>
</dbReference>
<accession>A0A942TJ95</accession>
<proteinExistence type="predicted"/>
<dbReference type="Proteomes" id="UP000682713">
    <property type="component" value="Unassembled WGS sequence"/>
</dbReference>
<dbReference type="AlphaFoldDB" id="A0A942TJ95"/>
<keyword evidence="2" id="KW-1185">Reference proteome</keyword>
<evidence type="ECO:0000313" key="2">
    <source>
        <dbReference type="Proteomes" id="UP000682713"/>
    </source>
</evidence>
<comment type="caution">
    <text evidence="1">The sequence shown here is derived from an EMBL/GenBank/DDBJ whole genome shotgun (WGS) entry which is preliminary data.</text>
</comment>
<gene>
    <name evidence="1" type="ORF">KHA93_05795</name>
</gene>
<reference evidence="1 2" key="1">
    <citation type="submission" date="2021-05" db="EMBL/GenBank/DDBJ databases">
        <title>Novel Bacillus species.</title>
        <authorList>
            <person name="Liu G."/>
        </authorList>
    </citation>
    <scope>NUCLEOTIDE SEQUENCE [LARGE SCALE GENOMIC DNA]</scope>
    <source>
        <strain evidence="1 2">FJAT-49732</strain>
    </source>
</reference>
<dbReference type="RefSeq" id="WP_213109866.1">
    <property type="nucleotide sequence ID" value="NZ_JAGYPJ010000001.1"/>
</dbReference>
<evidence type="ECO:0000313" key="1">
    <source>
        <dbReference type="EMBL" id="MBS4199166.1"/>
    </source>
</evidence>
<sequence>MNNQTNNFDDVPAGESISHEHLLIYLEQGREIEFVFQGKEYFISYTPEGRAVWTRQTRISEYFGERNKDIINFTKIDGTSLADLFKQKKAKITTIF</sequence>
<protein>
    <submittedName>
        <fullName evidence="1">Uncharacterized protein</fullName>
    </submittedName>
</protein>
<name>A0A942TJ95_9BACI</name>